<dbReference type="GO" id="GO:0007165">
    <property type="term" value="P:signal transduction"/>
    <property type="evidence" value="ECO:0007669"/>
    <property type="project" value="InterPro"/>
</dbReference>
<dbReference type="InterPro" id="IPR000157">
    <property type="entry name" value="TIR_dom"/>
</dbReference>
<evidence type="ECO:0000259" key="1">
    <source>
        <dbReference type="PROSITE" id="PS50104"/>
    </source>
</evidence>
<gene>
    <name evidence="2" type="ORF">CHR90_00390</name>
</gene>
<sequence>MARIFISHSSHDNLDAADIKTWLAARGFSLIFLDFDKENGIEPGADWEKTLYREVDRAQALVLILTQNWLASKWCFAEFTQARALGKEIVPLVLVPDLKTVIGRDLQSINLTVDRAAGLERLEKKLRDLSQHSPEGFELPPGVAPYPGLTAFEENRAAVFYGRDDEIRQGLNRLNRSRTFGSPKLQLLLGASGSGKSSFLRAGLVPRLKRDPTNWIVLSPFRPGRAPEAKLIDCLLLATPHDPAQGAAWRAVLASSAPTQALTEIARALRFQHGALDASIFLPIDQLEEAFTIAGAEDAAKFFDLLTALLDPALPFVVLAALRDDHLDQLQRNANLAVADNVFSLGPMPLERIGALVRGPARMAGLKIDDDLVTTLTQDARTGDALPLIAFALDDLYQRVGQDKAVLTVADYEALGDRDKGIRPLENAVRKRAEEALPDLASQSD</sequence>
<dbReference type="SUPFAM" id="SSF52200">
    <property type="entry name" value="Toll/Interleukin receptor TIR domain"/>
    <property type="match status" value="1"/>
</dbReference>
<feature type="domain" description="TIR" evidence="1">
    <location>
        <begin position="1"/>
        <end position="133"/>
    </location>
</feature>
<dbReference type="SUPFAM" id="SSF52540">
    <property type="entry name" value="P-loop containing nucleoside triphosphate hydrolases"/>
    <property type="match status" value="1"/>
</dbReference>
<keyword evidence="3" id="KW-1185">Reference proteome</keyword>
<dbReference type="InterPro" id="IPR027417">
    <property type="entry name" value="P-loop_NTPase"/>
</dbReference>
<dbReference type="EMBL" id="NOXS01000012">
    <property type="protein sequence ID" value="OYQ22361.1"/>
    <property type="molecule type" value="Genomic_DNA"/>
</dbReference>
<organism evidence="2 3">
    <name type="scientific">Elstera cyanobacteriorum</name>
    <dbReference type="NCBI Taxonomy" id="2022747"/>
    <lineage>
        <taxon>Bacteria</taxon>
        <taxon>Pseudomonadati</taxon>
        <taxon>Pseudomonadota</taxon>
        <taxon>Alphaproteobacteria</taxon>
        <taxon>Rhodospirillales</taxon>
        <taxon>Rhodospirillaceae</taxon>
        <taxon>Elstera</taxon>
    </lineage>
</organism>
<name>A0A255XZQ7_9PROT</name>
<evidence type="ECO:0000313" key="3">
    <source>
        <dbReference type="Proteomes" id="UP000216361"/>
    </source>
</evidence>
<proteinExistence type="predicted"/>
<dbReference type="AlphaFoldDB" id="A0A255XZQ7"/>
<dbReference type="Pfam" id="PF13676">
    <property type="entry name" value="TIR_2"/>
    <property type="match status" value="1"/>
</dbReference>
<reference evidence="2 3" key="1">
    <citation type="submission" date="2017-07" db="EMBL/GenBank/DDBJ databases">
        <title>Elstera cyanobacteriorum sp. nov., a novel bacterium isolated from cyanobacterial aggregates in a eutrophic lake.</title>
        <authorList>
            <person name="Cai H."/>
        </authorList>
    </citation>
    <scope>NUCLEOTIDE SEQUENCE [LARGE SCALE GENOMIC DNA]</scope>
    <source>
        <strain evidence="2 3">TH019</strain>
    </source>
</reference>
<dbReference type="InterPro" id="IPR035897">
    <property type="entry name" value="Toll_tir_struct_dom_sf"/>
</dbReference>
<protein>
    <recommendedName>
        <fullName evidence="1">TIR domain-containing protein</fullName>
    </recommendedName>
</protein>
<dbReference type="Pfam" id="PF20703">
    <property type="entry name" value="nSTAND1"/>
    <property type="match status" value="1"/>
</dbReference>
<dbReference type="Proteomes" id="UP000216361">
    <property type="component" value="Unassembled WGS sequence"/>
</dbReference>
<dbReference type="InterPro" id="IPR049052">
    <property type="entry name" value="nSTAND1"/>
</dbReference>
<evidence type="ECO:0000313" key="2">
    <source>
        <dbReference type="EMBL" id="OYQ22361.1"/>
    </source>
</evidence>
<dbReference type="Gene3D" id="3.40.50.10140">
    <property type="entry name" value="Toll/interleukin-1 receptor homology (TIR) domain"/>
    <property type="match status" value="1"/>
</dbReference>
<dbReference type="OrthoDB" id="235631at2"/>
<accession>A0A255XZQ7</accession>
<dbReference type="PROSITE" id="PS50104">
    <property type="entry name" value="TIR"/>
    <property type="match status" value="1"/>
</dbReference>
<comment type="caution">
    <text evidence="2">The sequence shown here is derived from an EMBL/GenBank/DDBJ whole genome shotgun (WGS) entry which is preliminary data.</text>
</comment>